<protein>
    <submittedName>
        <fullName evidence="1">Uncharacterized protein</fullName>
    </submittedName>
</protein>
<dbReference type="Proteomes" id="UP000178086">
    <property type="component" value="Unassembled WGS sequence"/>
</dbReference>
<evidence type="ECO:0000313" key="2">
    <source>
        <dbReference type="Proteomes" id="UP000178086"/>
    </source>
</evidence>
<evidence type="ECO:0000313" key="1">
    <source>
        <dbReference type="EMBL" id="OFW32105.1"/>
    </source>
</evidence>
<reference evidence="1 2" key="1">
    <citation type="journal article" date="2016" name="Nat. Commun.">
        <title>Thousands of microbial genomes shed light on interconnected biogeochemical processes in an aquifer system.</title>
        <authorList>
            <person name="Anantharaman K."/>
            <person name="Brown C.T."/>
            <person name="Hug L.A."/>
            <person name="Sharon I."/>
            <person name="Castelle C.J."/>
            <person name="Probst A.J."/>
            <person name="Thomas B.C."/>
            <person name="Singh A."/>
            <person name="Wilkins M.J."/>
            <person name="Karaoz U."/>
            <person name="Brodie E.L."/>
            <person name="Williams K.H."/>
            <person name="Hubbard S.S."/>
            <person name="Banfield J.F."/>
        </authorList>
    </citation>
    <scope>NUCLEOTIDE SEQUENCE [LARGE SCALE GENOMIC DNA]</scope>
</reference>
<proteinExistence type="predicted"/>
<accession>A0A1F2UM76</accession>
<gene>
    <name evidence="1" type="ORF">A2074_04395</name>
</gene>
<dbReference type="AlphaFoldDB" id="A0A1F2UM76"/>
<comment type="caution">
    <text evidence="1">The sequence shown here is derived from an EMBL/GenBank/DDBJ whole genome shotgun (WGS) entry which is preliminary data.</text>
</comment>
<name>A0A1F2UM76_9ACTN</name>
<sequence length="120" mass="13777">MSEDYPGDNFSCIRKFYNQKKPAIEPAFSFTDNCVAAVRTPFRKHVCCPRNIIDVMGAGAISGAVNYVTDVSKKLYIKLIYRANTTIQEYAKENRKKLKQTCTYVVLCFVYMERGEDHDN</sequence>
<organism evidence="1 2">
    <name type="scientific">Candidatus Aquicultor primus</name>
    <dbReference type="NCBI Taxonomy" id="1797195"/>
    <lineage>
        <taxon>Bacteria</taxon>
        <taxon>Bacillati</taxon>
        <taxon>Actinomycetota</taxon>
        <taxon>Candidatus Aquicultoria</taxon>
        <taxon>Candidatus Aquicultorales</taxon>
        <taxon>Candidatus Aquicultoraceae</taxon>
        <taxon>Candidatus Aquicultor</taxon>
    </lineage>
</organism>
<dbReference type="EMBL" id="MELI01000104">
    <property type="protein sequence ID" value="OFW32105.1"/>
    <property type="molecule type" value="Genomic_DNA"/>
</dbReference>